<keyword evidence="2" id="KW-1185">Reference proteome</keyword>
<dbReference type="AlphaFoldDB" id="A0A9N9FST8"/>
<protein>
    <submittedName>
        <fullName evidence="1">5925_t:CDS:1</fullName>
    </submittedName>
</protein>
<comment type="caution">
    <text evidence="1">The sequence shown here is derived from an EMBL/GenBank/DDBJ whole genome shotgun (WGS) entry which is preliminary data.</text>
</comment>
<sequence>MKDEKREAESEKWMIEEERDQFASLWKEADEDACRYKKRQKFVKGANVIKVELAKSQQCLTILGVFSTNPNTEFDLYKKLKHVTKTSQKVLSYISLKR</sequence>
<proteinExistence type="predicted"/>
<accession>A0A9N9FST8</accession>
<evidence type="ECO:0000313" key="1">
    <source>
        <dbReference type="EMBL" id="CAG8553767.1"/>
    </source>
</evidence>
<evidence type="ECO:0000313" key="2">
    <source>
        <dbReference type="Proteomes" id="UP000789396"/>
    </source>
</evidence>
<reference evidence="1" key="1">
    <citation type="submission" date="2021-06" db="EMBL/GenBank/DDBJ databases">
        <authorList>
            <person name="Kallberg Y."/>
            <person name="Tangrot J."/>
            <person name="Rosling A."/>
        </authorList>
    </citation>
    <scope>NUCLEOTIDE SEQUENCE</scope>
    <source>
        <strain evidence="1">IN212</strain>
    </source>
</reference>
<gene>
    <name evidence="1" type="ORF">RFULGI_LOCUS4760</name>
</gene>
<name>A0A9N9FST8_9GLOM</name>
<organism evidence="1 2">
    <name type="scientific">Racocetra fulgida</name>
    <dbReference type="NCBI Taxonomy" id="60492"/>
    <lineage>
        <taxon>Eukaryota</taxon>
        <taxon>Fungi</taxon>
        <taxon>Fungi incertae sedis</taxon>
        <taxon>Mucoromycota</taxon>
        <taxon>Glomeromycotina</taxon>
        <taxon>Glomeromycetes</taxon>
        <taxon>Diversisporales</taxon>
        <taxon>Gigasporaceae</taxon>
        <taxon>Racocetra</taxon>
    </lineage>
</organism>
<dbReference type="Proteomes" id="UP000789396">
    <property type="component" value="Unassembled WGS sequence"/>
</dbReference>
<dbReference type="EMBL" id="CAJVPZ010004939">
    <property type="protein sequence ID" value="CAG8553767.1"/>
    <property type="molecule type" value="Genomic_DNA"/>
</dbReference>